<reference evidence="1 2" key="1">
    <citation type="submission" date="2020-08" db="EMBL/GenBank/DDBJ databases">
        <title>Sequencing the genomes of 1000 actinobacteria strains.</title>
        <authorList>
            <person name="Klenk H.-P."/>
        </authorList>
    </citation>
    <scope>NUCLEOTIDE SEQUENCE [LARGE SCALE GENOMIC DNA]</scope>
    <source>
        <strain evidence="1 2">DSM 23040</strain>
    </source>
</reference>
<accession>A0A839QVN0</accession>
<dbReference type="Proteomes" id="UP000568050">
    <property type="component" value="Unassembled WGS sequence"/>
</dbReference>
<keyword evidence="2" id="KW-1185">Reference proteome</keyword>
<dbReference type="AlphaFoldDB" id="A0A839QVN0"/>
<gene>
    <name evidence="1" type="ORF">FHX50_000309</name>
</gene>
<evidence type="ECO:0000313" key="2">
    <source>
        <dbReference type="Proteomes" id="UP000568050"/>
    </source>
</evidence>
<comment type="caution">
    <text evidence="1">The sequence shown here is derived from an EMBL/GenBank/DDBJ whole genome shotgun (WGS) entry which is preliminary data.</text>
</comment>
<evidence type="ECO:0000313" key="1">
    <source>
        <dbReference type="EMBL" id="MBB3022061.1"/>
    </source>
</evidence>
<dbReference type="EMBL" id="JACHWP010000001">
    <property type="protein sequence ID" value="MBB3022061.1"/>
    <property type="molecule type" value="Genomic_DNA"/>
</dbReference>
<proteinExistence type="predicted"/>
<name>A0A839QVN0_9MICO</name>
<sequence>MLRPGHRGAVDHWARRGSGGRVELHERSQFVRDGGAWLYTTGEILD</sequence>
<organism evidence="1 2">
    <name type="scientific">Helcobacillus massiliensis</name>
    <dbReference type="NCBI Taxonomy" id="521392"/>
    <lineage>
        <taxon>Bacteria</taxon>
        <taxon>Bacillati</taxon>
        <taxon>Actinomycetota</taxon>
        <taxon>Actinomycetes</taxon>
        <taxon>Micrococcales</taxon>
        <taxon>Dermabacteraceae</taxon>
        <taxon>Helcobacillus</taxon>
    </lineage>
</organism>
<protein>
    <submittedName>
        <fullName evidence="1">Uncharacterized protein YchJ</fullName>
    </submittedName>
</protein>
<dbReference type="RefSeq" id="WP_183373810.1">
    <property type="nucleotide sequence ID" value="NZ_CBCSFZ010000015.1"/>
</dbReference>